<reference evidence="21 22" key="1">
    <citation type="journal article" date="2014" name="Genome Announc.">
        <title>Draft genome sequences of eight enterohepatic helicobacter species isolated from both laboratory and wild rodents.</title>
        <authorList>
            <person name="Sheh A."/>
            <person name="Shen Z."/>
            <person name="Fox J.G."/>
        </authorList>
    </citation>
    <scope>NUCLEOTIDE SEQUENCE [LARGE SCALE GENOMIC DNA]</scope>
    <source>
        <strain evidence="21 22">ST1</strain>
    </source>
</reference>
<dbReference type="InterPro" id="IPR023214">
    <property type="entry name" value="HAD_sf"/>
</dbReference>
<dbReference type="Gene3D" id="3.30.70.100">
    <property type="match status" value="1"/>
</dbReference>
<protein>
    <recommendedName>
        <fullName evidence="15">Copper-transporting ATPase</fullName>
        <ecNumber evidence="14">7.2.2.9</ecNumber>
    </recommendedName>
</protein>
<dbReference type="InterPro" id="IPR036163">
    <property type="entry name" value="HMA_dom_sf"/>
</dbReference>
<comment type="function">
    <text evidence="13">Probably involved in copper export.</text>
</comment>
<dbReference type="OrthoDB" id="2490525at2"/>
<keyword evidence="6 17" id="KW-0812">Transmembrane</keyword>
<dbReference type="SUPFAM" id="SSF56784">
    <property type="entry name" value="HAD-like"/>
    <property type="match status" value="1"/>
</dbReference>
<dbReference type="NCBIfam" id="TIGR01525">
    <property type="entry name" value="ATPase-IB_hvy"/>
    <property type="match status" value="1"/>
</dbReference>
<keyword evidence="7 17" id="KW-0479">Metal-binding</keyword>
<dbReference type="PANTHER" id="PTHR43520:SF8">
    <property type="entry name" value="P-TYPE CU(+) TRANSPORTER"/>
    <property type="match status" value="1"/>
</dbReference>
<organism evidence="20 23">
    <name type="scientific">Helicobacter muridarum</name>
    <dbReference type="NCBI Taxonomy" id="216"/>
    <lineage>
        <taxon>Bacteria</taxon>
        <taxon>Pseudomonadati</taxon>
        <taxon>Campylobacterota</taxon>
        <taxon>Epsilonproteobacteria</taxon>
        <taxon>Campylobacterales</taxon>
        <taxon>Helicobacteraceae</taxon>
        <taxon>Helicobacter</taxon>
    </lineage>
</organism>
<dbReference type="Pfam" id="PF00403">
    <property type="entry name" value="HMA"/>
    <property type="match status" value="1"/>
</dbReference>
<evidence type="ECO:0000256" key="17">
    <source>
        <dbReference type="RuleBase" id="RU362081"/>
    </source>
</evidence>
<evidence type="ECO:0000256" key="13">
    <source>
        <dbReference type="ARBA" id="ARBA00037143"/>
    </source>
</evidence>
<evidence type="ECO:0000256" key="10">
    <source>
        <dbReference type="ARBA" id="ARBA00022967"/>
    </source>
</evidence>
<keyword evidence="20" id="KW-0378">Hydrolase</keyword>
<dbReference type="SFLD" id="SFLDS00003">
    <property type="entry name" value="Haloacid_Dehalogenase"/>
    <property type="match status" value="1"/>
</dbReference>
<sequence>MNSNAKLSNKSNNINTTSQTFQQATTKDSQNILFKVPSLKIQTTKDIKSDNEESLRLRIEGMSCASCAASIERSLQKINGIIESNIFILTHSGVVRFNPSQCSTNDIIQSIEQLGFKAFVDSKPAFSVGKANLIKTNILQPQPILKPKLSSITSNEKPTNTNGTTKNKISNIANFIENKLLNNKRRLVLSLILSIIILYISMFYEMFGLPLFAPLDKPLYNALTQLIITLAVMHFGRAFYFRGLKALFALRPNMDSLVSLGSLAGFFYSLYSLLLIALGETSWHLYFESVCVILSFVMLGKYIEDNVKSKAMGNATSLLQTQQTIARKILNIKEISDISQNLKIKANKDKVRIQEVLVDALQIGDYIQILPQSIIPLDCSLYSMSANIDESLLSGESLPVMKEKNSILLGGSMNLDSMIIAKVCARQKDSAISKMQALIAQTYESKANIAKLADKISSFFVPAVIMLASLSAIFWLIKSDMQTAMLYFTSTLLISCPCALGLATPMAILFANSRANKNGVFFKNSQSIENLAKIDYIIFDKTGTLTHGDFLLHSITSRLDSINQEELLRIAASIEQGSNHIIAKAITKAARDMELYNNEATNTINNIGLESRLRIDSKQREFLIGNAKVLQDRGNITLEELQNIESLQDNRYEKSEEYGLINIYIAEKKQDGYELLGYISLQENLRQDAKEMIQRLKNRGFNCEILSGDKDSSVANIANILDIPYRANCLPQDKMQHIKSLQDNGHKVMMIGDGINDAIAIAKADVSLVMASGHEISIEYGDIIYFRKDLLGIVDSLYLGHATLNNIKQNLGFAFIYNVICIPIAMGAFSGFGITLNPMLASIAMSLSSISVVGNASRLYGIKRV</sequence>
<feature type="transmembrane region" description="Helical" evidence="17">
    <location>
        <begin position="459"/>
        <end position="478"/>
    </location>
</feature>
<dbReference type="SFLD" id="SFLDG00002">
    <property type="entry name" value="C1.7:_P-type_atpase_like"/>
    <property type="match status" value="1"/>
</dbReference>
<keyword evidence="10" id="KW-1278">Translocase</keyword>
<dbReference type="InterPro" id="IPR044492">
    <property type="entry name" value="P_typ_ATPase_HD_dom"/>
</dbReference>
<dbReference type="GO" id="GO:0043682">
    <property type="term" value="F:P-type divalent copper transporter activity"/>
    <property type="evidence" value="ECO:0007669"/>
    <property type="project" value="UniProtKB-EC"/>
</dbReference>
<keyword evidence="23" id="KW-1185">Reference proteome</keyword>
<keyword evidence="12 17" id="KW-0472">Membrane</keyword>
<feature type="domain" description="HMA" evidence="19">
    <location>
        <begin position="53"/>
        <end position="119"/>
    </location>
</feature>
<dbReference type="Proteomes" id="UP000255139">
    <property type="component" value="Unassembled WGS sequence"/>
</dbReference>
<evidence type="ECO:0000256" key="4">
    <source>
        <dbReference type="ARBA" id="ARBA00022475"/>
    </source>
</evidence>
<keyword evidence="5" id="KW-0597">Phosphoprotein</keyword>
<dbReference type="PROSITE" id="PS50846">
    <property type="entry name" value="HMA_2"/>
    <property type="match status" value="1"/>
</dbReference>
<dbReference type="InterPro" id="IPR023299">
    <property type="entry name" value="ATPase_P-typ_cyto_dom_N"/>
</dbReference>
<dbReference type="SUPFAM" id="SSF55008">
    <property type="entry name" value="HMA, heavy metal-associated domain"/>
    <property type="match status" value="1"/>
</dbReference>
<feature type="region of interest" description="Disordered" evidence="18">
    <location>
        <begin position="1"/>
        <end position="22"/>
    </location>
</feature>
<evidence type="ECO:0000256" key="18">
    <source>
        <dbReference type="SAM" id="MobiDB-lite"/>
    </source>
</evidence>
<dbReference type="EC" id="7.2.2.9" evidence="14"/>
<dbReference type="AlphaFoldDB" id="A0A377PX59"/>
<comment type="similarity">
    <text evidence="3 17">Belongs to the cation transport ATPase (P-type) (TC 3.A.3) family. Type IB subfamily.</text>
</comment>
<evidence type="ECO:0000256" key="2">
    <source>
        <dbReference type="ARBA" id="ARBA00004236"/>
    </source>
</evidence>
<evidence type="ECO:0000256" key="16">
    <source>
        <dbReference type="ARBA" id="ARBA00047424"/>
    </source>
</evidence>
<dbReference type="PROSITE" id="PS00154">
    <property type="entry name" value="ATPASE_E1_E2"/>
    <property type="match status" value="1"/>
</dbReference>
<evidence type="ECO:0000259" key="19">
    <source>
        <dbReference type="PROSITE" id="PS50846"/>
    </source>
</evidence>
<dbReference type="Gene3D" id="3.40.1110.10">
    <property type="entry name" value="Calcium-transporting ATPase, cytoplasmic domain N"/>
    <property type="match status" value="1"/>
</dbReference>
<evidence type="ECO:0000256" key="12">
    <source>
        <dbReference type="ARBA" id="ARBA00023136"/>
    </source>
</evidence>
<comment type="subcellular location">
    <subcellularLocation>
        <location evidence="2 17">Cell membrane</location>
    </subcellularLocation>
    <subcellularLocation>
        <location evidence="1">Endomembrane system</location>
        <topology evidence="1">Multi-pass membrane protein</topology>
    </subcellularLocation>
</comment>
<dbReference type="GO" id="GO:0055070">
    <property type="term" value="P:copper ion homeostasis"/>
    <property type="evidence" value="ECO:0007669"/>
    <property type="project" value="TreeGrafter"/>
</dbReference>
<dbReference type="InterPro" id="IPR018303">
    <property type="entry name" value="ATPase_P-typ_P_site"/>
</dbReference>
<dbReference type="Proteomes" id="UP000029922">
    <property type="component" value="Unassembled WGS sequence"/>
</dbReference>
<dbReference type="GO" id="GO:0005507">
    <property type="term" value="F:copper ion binding"/>
    <property type="evidence" value="ECO:0007669"/>
    <property type="project" value="TreeGrafter"/>
</dbReference>
<dbReference type="InterPro" id="IPR001757">
    <property type="entry name" value="P_typ_ATPase"/>
</dbReference>
<dbReference type="PANTHER" id="PTHR43520">
    <property type="entry name" value="ATP7, ISOFORM B"/>
    <property type="match status" value="1"/>
</dbReference>
<keyword evidence="9 17" id="KW-0067">ATP-binding</keyword>
<dbReference type="PRINTS" id="PR00942">
    <property type="entry name" value="CUATPASEI"/>
</dbReference>
<dbReference type="SUPFAM" id="SSF81660">
    <property type="entry name" value="Metal cation-transporting ATPase, ATP-binding domain N"/>
    <property type="match status" value="1"/>
</dbReference>
<evidence type="ECO:0000256" key="5">
    <source>
        <dbReference type="ARBA" id="ARBA00022553"/>
    </source>
</evidence>
<feature type="transmembrane region" description="Helical" evidence="17">
    <location>
        <begin position="840"/>
        <end position="860"/>
    </location>
</feature>
<dbReference type="SFLD" id="SFLDF00027">
    <property type="entry name" value="p-type_atpase"/>
    <property type="match status" value="1"/>
</dbReference>
<feature type="transmembrane region" description="Helical" evidence="17">
    <location>
        <begin position="257"/>
        <end position="277"/>
    </location>
</feature>
<dbReference type="EMBL" id="JRPD02000012">
    <property type="protein sequence ID" value="TLE00006.1"/>
    <property type="molecule type" value="Genomic_DNA"/>
</dbReference>
<proteinExistence type="inferred from homology"/>
<dbReference type="Gene3D" id="3.40.50.1000">
    <property type="entry name" value="HAD superfamily/HAD-like"/>
    <property type="match status" value="1"/>
</dbReference>
<dbReference type="InterPro" id="IPR006121">
    <property type="entry name" value="HMA_dom"/>
</dbReference>
<dbReference type="EMBL" id="UGJE01000002">
    <property type="protein sequence ID" value="STQ87079.1"/>
    <property type="molecule type" value="Genomic_DNA"/>
</dbReference>
<dbReference type="PROSITE" id="PS01229">
    <property type="entry name" value="COF_2"/>
    <property type="match status" value="1"/>
</dbReference>
<evidence type="ECO:0000256" key="3">
    <source>
        <dbReference type="ARBA" id="ARBA00006024"/>
    </source>
</evidence>
<accession>A0A377PX59</accession>
<evidence type="ECO:0000256" key="1">
    <source>
        <dbReference type="ARBA" id="ARBA00004127"/>
    </source>
</evidence>
<comment type="catalytic activity">
    <reaction evidence="16">
        <text>Cu(2+)(in) + ATP + H2O = Cu(2+)(out) + ADP + phosphate + H(+)</text>
        <dbReference type="Rhea" id="RHEA:10376"/>
        <dbReference type="ChEBI" id="CHEBI:15377"/>
        <dbReference type="ChEBI" id="CHEBI:15378"/>
        <dbReference type="ChEBI" id="CHEBI:29036"/>
        <dbReference type="ChEBI" id="CHEBI:30616"/>
        <dbReference type="ChEBI" id="CHEBI:43474"/>
        <dbReference type="ChEBI" id="CHEBI:456216"/>
        <dbReference type="EC" id="7.2.2.9"/>
    </reaction>
</comment>
<reference evidence="20 23" key="2">
    <citation type="submission" date="2018-06" db="EMBL/GenBank/DDBJ databases">
        <authorList>
            <consortium name="Pathogen Informatics"/>
            <person name="Doyle S."/>
        </authorList>
    </citation>
    <scope>NUCLEOTIDE SEQUENCE [LARGE SCALE GENOMIC DNA]</scope>
    <source>
        <strain evidence="20 23">NCTC12714</strain>
    </source>
</reference>
<feature type="transmembrane region" description="Helical" evidence="17">
    <location>
        <begin position="484"/>
        <end position="511"/>
    </location>
</feature>
<dbReference type="NCBIfam" id="TIGR01494">
    <property type="entry name" value="ATPase_P-type"/>
    <property type="match status" value="1"/>
</dbReference>
<name>A0A377PX59_9HELI</name>
<gene>
    <name evidence="20" type="primary">CopA</name>
    <name evidence="21" type="ORF">LS73_006110</name>
    <name evidence="20" type="ORF">NCTC12714_01895</name>
</gene>
<feature type="transmembrane region" description="Helical" evidence="17">
    <location>
        <begin position="187"/>
        <end position="207"/>
    </location>
</feature>
<evidence type="ECO:0000313" key="20">
    <source>
        <dbReference type="EMBL" id="STQ87079.1"/>
    </source>
</evidence>
<dbReference type="PRINTS" id="PR00119">
    <property type="entry name" value="CATATPASE"/>
</dbReference>
<dbReference type="GO" id="GO:0005524">
    <property type="term" value="F:ATP binding"/>
    <property type="evidence" value="ECO:0007669"/>
    <property type="project" value="UniProtKB-UniRule"/>
</dbReference>
<feature type="transmembrane region" description="Helical" evidence="17">
    <location>
        <begin position="811"/>
        <end position="834"/>
    </location>
</feature>
<evidence type="ECO:0000256" key="6">
    <source>
        <dbReference type="ARBA" id="ARBA00022692"/>
    </source>
</evidence>
<dbReference type="InterPro" id="IPR027256">
    <property type="entry name" value="P-typ_ATPase_IB"/>
</dbReference>
<keyword evidence="4 17" id="KW-1003">Cell membrane</keyword>
<feature type="compositionally biased region" description="Low complexity" evidence="18">
    <location>
        <begin position="1"/>
        <end position="15"/>
    </location>
</feature>
<dbReference type="InterPro" id="IPR036412">
    <property type="entry name" value="HAD-like_sf"/>
</dbReference>
<dbReference type="Pfam" id="PF00122">
    <property type="entry name" value="E1-E2_ATPase"/>
    <property type="match status" value="1"/>
</dbReference>
<feature type="transmembrane region" description="Helical" evidence="17">
    <location>
        <begin position="283"/>
        <end position="303"/>
    </location>
</feature>
<evidence type="ECO:0000256" key="11">
    <source>
        <dbReference type="ARBA" id="ARBA00022989"/>
    </source>
</evidence>
<feature type="transmembrane region" description="Helical" evidence="17">
    <location>
        <begin position="219"/>
        <end position="236"/>
    </location>
</feature>
<dbReference type="CDD" id="cd00371">
    <property type="entry name" value="HMA"/>
    <property type="match status" value="1"/>
</dbReference>
<dbReference type="FunFam" id="3.30.70.100:FF:000001">
    <property type="entry name" value="ATPase copper transporting beta"/>
    <property type="match status" value="1"/>
</dbReference>
<evidence type="ECO:0000313" key="21">
    <source>
        <dbReference type="EMBL" id="TLE00006.1"/>
    </source>
</evidence>
<evidence type="ECO:0000313" key="23">
    <source>
        <dbReference type="Proteomes" id="UP000255139"/>
    </source>
</evidence>
<dbReference type="InterPro" id="IPR008250">
    <property type="entry name" value="ATPase_P-typ_transduc_dom_A_sf"/>
</dbReference>
<dbReference type="GO" id="GO:0012505">
    <property type="term" value="C:endomembrane system"/>
    <property type="evidence" value="ECO:0007669"/>
    <property type="project" value="UniProtKB-SubCell"/>
</dbReference>
<dbReference type="Pfam" id="PF00702">
    <property type="entry name" value="Hydrolase"/>
    <property type="match status" value="1"/>
</dbReference>
<evidence type="ECO:0000256" key="15">
    <source>
        <dbReference type="ARBA" id="ARBA00040690"/>
    </source>
</evidence>
<keyword evidence="11 17" id="KW-1133">Transmembrane helix</keyword>
<dbReference type="InterPro" id="IPR059000">
    <property type="entry name" value="ATPase_P-type_domA"/>
</dbReference>
<dbReference type="SUPFAM" id="SSF81653">
    <property type="entry name" value="Calcium ATPase, transduction domain A"/>
    <property type="match status" value="1"/>
</dbReference>
<evidence type="ECO:0000256" key="9">
    <source>
        <dbReference type="ARBA" id="ARBA00022840"/>
    </source>
</evidence>
<evidence type="ECO:0000256" key="7">
    <source>
        <dbReference type="ARBA" id="ARBA00022723"/>
    </source>
</evidence>
<evidence type="ECO:0000313" key="22">
    <source>
        <dbReference type="Proteomes" id="UP000029922"/>
    </source>
</evidence>
<evidence type="ECO:0000256" key="8">
    <source>
        <dbReference type="ARBA" id="ARBA00022741"/>
    </source>
</evidence>
<keyword evidence="8 17" id="KW-0547">Nucleotide-binding</keyword>
<dbReference type="RefSeq" id="WP_052089575.1">
    <property type="nucleotide sequence ID" value="NZ_FZML01000030.1"/>
</dbReference>
<dbReference type="Gene3D" id="2.70.150.10">
    <property type="entry name" value="Calcium-transporting ATPase, cytoplasmic transduction domain A"/>
    <property type="match status" value="1"/>
</dbReference>
<evidence type="ECO:0000256" key="14">
    <source>
        <dbReference type="ARBA" id="ARBA00038904"/>
    </source>
</evidence>
<dbReference type="GO" id="GO:0005886">
    <property type="term" value="C:plasma membrane"/>
    <property type="evidence" value="ECO:0007669"/>
    <property type="project" value="UniProtKB-SubCell"/>
</dbReference>
<dbReference type="InterPro" id="IPR023298">
    <property type="entry name" value="ATPase_P-typ_TM_dom_sf"/>
</dbReference>
<dbReference type="GO" id="GO:0016887">
    <property type="term" value="F:ATP hydrolysis activity"/>
    <property type="evidence" value="ECO:0007669"/>
    <property type="project" value="InterPro"/>
</dbReference>
<dbReference type="SUPFAM" id="SSF81665">
    <property type="entry name" value="Calcium ATPase, transmembrane domain M"/>
    <property type="match status" value="1"/>
</dbReference>